<dbReference type="Gene3D" id="1.10.10.10">
    <property type="entry name" value="Winged helix-like DNA-binding domain superfamily/Winged helix DNA-binding domain"/>
    <property type="match status" value="1"/>
</dbReference>
<evidence type="ECO:0000256" key="2">
    <source>
        <dbReference type="ARBA" id="ARBA00023125"/>
    </source>
</evidence>
<feature type="domain" description="HTH gntR-type" evidence="4">
    <location>
        <begin position="6"/>
        <end position="74"/>
    </location>
</feature>
<keyword evidence="2" id="KW-0238">DNA-binding</keyword>
<dbReference type="CDD" id="cd07377">
    <property type="entry name" value="WHTH_GntR"/>
    <property type="match status" value="1"/>
</dbReference>
<dbReference type="SMART" id="SM00866">
    <property type="entry name" value="UTRA"/>
    <property type="match status" value="1"/>
</dbReference>
<evidence type="ECO:0000256" key="1">
    <source>
        <dbReference type="ARBA" id="ARBA00023015"/>
    </source>
</evidence>
<dbReference type="GO" id="GO:0003700">
    <property type="term" value="F:DNA-binding transcription factor activity"/>
    <property type="evidence" value="ECO:0007669"/>
    <property type="project" value="InterPro"/>
</dbReference>
<dbReference type="OrthoDB" id="9028214at2"/>
<dbReference type="eggNOG" id="COG2188">
    <property type="taxonomic scope" value="Bacteria"/>
</dbReference>
<dbReference type="PRINTS" id="PR00035">
    <property type="entry name" value="HTHGNTR"/>
</dbReference>
<gene>
    <name evidence="5" type="ORF">SIAM614_30861</name>
</gene>
<dbReference type="InterPro" id="IPR028978">
    <property type="entry name" value="Chorismate_lyase_/UTRA_dom_sf"/>
</dbReference>
<dbReference type="InterPro" id="IPR036390">
    <property type="entry name" value="WH_DNA-bd_sf"/>
</dbReference>
<dbReference type="AlphaFoldDB" id="A0NZ84"/>
<sequence length="241" mass="26359">MEKPKNGGIENLRMAVLDMIQSEGLALGDKLPTEKAMAERFQVSRPTLREALKLLERDAVIEAQQGKGRFIAAGAALSIARPITKFESVSDMVRSHGYNAQTTVLGFSTLPADEEIAVALSLETGSPVLRVERLRHAKGEPLVYSVDWIPQKLFGNGVHGEADWAGSIVDLLADIDKRPVASTATVKSVMLPDMVVRMHNLETFGSALLIEEICYSADGSRVIFAQDYHRGSAFSFSFVRK</sequence>
<dbReference type="PANTHER" id="PTHR44846">
    <property type="entry name" value="MANNOSYL-D-GLYCERATE TRANSPORT/METABOLISM SYSTEM REPRESSOR MNGR-RELATED"/>
    <property type="match status" value="1"/>
</dbReference>
<dbReference type="Pfam" id="PF00392">
    <property type="entry name" value="GntR"/>
    <property type="match status" value="1"/>
</dbReference>
<dbReference type="SUPFAM" id="SSF46785">
    <property type="entry name" value="Winged helix' DNA-binding domain"/>
    <property type="match status" value="1"/>
</dbReference>
<keyword evidence="1" id="KW-0805">Transcription regulation</keyword>
<dbReference type="RefSeq" id="WP_006937985.1">
    <property type="nucleotide sequence ID" value="NZ_AAUW01000018.1"/>
</dbReference>
<evidence type="ECO:0000313" key="6">
    <source>
        <dbReference type="Proteomes" id="UP000004848"/>
    </source>
</evidence>
<dbReference type="Proteomes" id="UP000004848">
    <property type="component" value="Unassembled WGS sequence"/>
</dbReference>
<keyword evidence="3" id="KW-0804">Transcription</keyword>
<name>A0NZ84_ROSAI</name>
<dbReference type="GeneID" id="68848613"/>
<dbReference type="Gene3D" id="3.40.1410.10">
    <property type="entry name" value="Chorismate lyase-like"/>
    <property type="match status" value="1"/>
</dbReference>
<dbReference type="EMBL" id="AAUW01000018">
    <property type="protein sequence ID" value="EAV41763.1"/>
    <property type="molecule type" value="Genomic_DNA"/>
</dbReference>
<comment type="caution">
    <text evidence="5">The sequence shown here is derived from an EMBL/GenBank/DDBJ whole genome shotgun (WGS) entry which is preliminary data.</text>
</comment>
<evidence type="ECO:0000259" key="4">
    <source>
        <dbReference type="PROSITE" id="PS50949"/>
    </source>
</evidence>
<dbReference type="GO" id="GO:0003677">
    <property type="term" value="F:DNA binding"/>
    <property type="evidence" value="ECO:0007669"/>
    <property type="project" value="UniProtKB-KW"/>
</dbReference>
<dbReference type="InterPro" id="IPR000524">
    <property type="entry name" value="Tscrpt_reg_HTH_GntR"/>
</dbReference>
<dbReference type="Pfam" id="PF07702">
    <property type="entry name" value="UTRA"/>
    <property type="match status" value="1"/>
</dbReference>
<organism evidence="5 6">
    <name type="scientific">Roseibium aggregatum (strain ATCC 25650 / DSM 13394 / JCM 20685 / NBRC 16684 / NCIMB 2208 / IAM 12614 / B1)</name>
    <name type="common">Stappia aggregata</name>
    <dbReference type="NCBI Taxonomy" id="384765"/>
    <lineage>
        <taxon>Bacteria</taxon>
        <taxon>Pseudomonadati</taxon>
        <taxon>Pseudomonadota</taxon>
        <taxon>Alphaproteobacteria</taxon>
        <taxon>Hyphomicrobiales</taxon>
        <taxon>Stappiaceae</taxon>
        <taxon>Roseibium</taxon>
    </lineage>
</organism>
<reference evidence="5 6" key="1">
    <citation type="submission" date="2006-05" db="EMBL/GenBank/DDBJ databases">
        <authorList>
            <person name="King G."/>
            <person name="Ferriera S."/>
            <person name="Johnson J."/>
            <person name="Kravitz S."/>
            <person name="Beeson K."/>
            <person name="Sutton G."/>
            <person name="Rogers Y.-H."/>
            <person name="Friedman R."/>
            <person name="Frazier M."/>
            <person name="Venter J.C."/>
        </authorList>
    </citation>
    <scope>NUCLEOTIDE SEQUENCE [LARGE SCALE GENOMIC DNA]</scope>
    <source>
        <strain evidence="6">ATCC 25650 / DSM 13394 / JCM 20685 / NBRC 16684 / NCIMB 2208 / IAM 12614 / B1</strain>
    </source>
</reference>
<evidence type="ECO:0000313" key="5">
    <source>
        <dbReference type="EMBL" id="EAV41763.1"/>
    </source>
</evidence>
<dbReference type="SMART" id="SM00345">
    <property type="entry name" value="HTH_GNTR"/>
    <property type="match status" value="1"/>
</dbReference>
<dbReference type="InterPro" id="IPR011663">
    <property type="entry name" value="UTRA"/>
</dbReference>
<dbReference type="InterPro" id="IPR050679">
    <property type="entry name" value="Bact_HTH_transcr_reg"/>
</dbReference>
<dbReference type="PROSITE" id="PS50949">
    <property type="entry name" value="HTH_GNTR"/>
    <property type="match status" value="1"/>
</dbReference>
<accession>A0NZ84</accession>
<dbReference type="GO" id="GO:0045892">
    <property type="term" value="P:negative regulation of DNA-templated transcription"/>
    <property type="evidence" value="ECO:0007669"/>
    <property type="project" value="TreeGrafter"/>
</dbReference>
<dbReference type="PANTHER" id="PTHR44846:SF17">
    <property type="entry name" value="GNTR-FAMILY TRANSCRIPTIONAL REGULATOR"/>
    <property type="match status" value="1"/>
</dbReference>
<dbReference type="SUPFAM" id="SSF64288">
    <property type="entry name" value="Chorismate lyase-like"/>
    <property type="match status" value="1"/>
</dbReference>
<dbReference type="InterPro" id="IPR036388">
    <property type="entry name" value="WH-like_DNA-bd_sf"/>
</dbReference>
<proteinExistence type="predicted"/>
<evidence type="ECO:0000256" key="3">
    <source>
        <dbReference type="ARBA" id="ARBA00023163"/>
    </source>
</evidence>
<protein>
    <submittedName>
        <fullName evidence="5">Transcriptional regulator, GntR family protein</fullName>
    </submittedName>
</protein>